<reference evidence="1" key="1">
    <citation type="journal article" date="2020" name="bioRxiv">
        <title>Chromosome-level reference genome of the European wasp spider Argiope bruennichi: a resource for studies on range expansion and evolutionary adaptation.</title>
        <authorList>
            <person name="Sheffer M.M."/>
            <person name="Hoppe A."/>
            <person name="Krehenwinkel H."/>
            <person name="Uhl G."/>
            <person name="Kuss A.W."/>
            <person name="Jensen L."/>
            <person name="Jensen C."/>
            <person name="Gillespie R.G."/>
            <person name="Hoff K.J."/>
            <person name="Prost S."/>
        </authorList>
    </citation>
    <scope>NUCLEOTIDE SEQUENCE</scope>
</reference>
<evidence type="ECO:0000313" key="1">
    <source>
        <dbReference type="EMBL" id="KAF8771519.1"/>
    </source>
</evidence>
<proteinExistence type="predicted"/>
<dbReference type="AlphaFoldDB" id="A0A8T0EF88"/>
<name>A0A8T0EF88_ARGBR</name>
<evidence type="ECO:0000313" key="2">
    <source>
        <dbReference type="Proteomes" id="UP000807504"/>
    </source>
</evidence>
<accession>A0A8T0EF88</accession>
<organism evidence="1 2">
    <name type="scientific">Argiope bruennichi</name>
    <name type="common">Wasp spider</name>
    <name type="synonym">Aranea bruennichi</name>
    <dbReference type="NCBI Taxonomy" id="94029"/>
    <lineage>
        <taxon>Eukaryota</taxon>
        <taxon>Metazoa</taxon>
        <taxon>Ecdysozoa</taxon>
        <taxon>Arthropoda</taxon>
        <taxon>Chelicerata</taxon>
        <taxon>Arachnida</taxon>
        <taxon>Araneae</taxon>
        <taxon>Araneomorphae</taxon>
        <taxon>Entelegynae</taxon>
        <taxon>Araneoidea</taxon>
        <taxon>Araneidae</taxon>
        <taxon>Argiope</taxon>
    </lineage>
</organism>
<dbReference type="Proteomes" id="UP000807504">
    <property type="component" value="Unassembled WGS sequence"/>
</dbReference>
<sequence length="188" mass="20464">MSDTAPGVTTTAPGVTTNAREVTTTAPRAREITNTASEVTTTAARVTTTAPRVTITAPRVTTARGVTTTARGVTTTASEVTITAPRVTLLLVIRLLLVDYDYSTYCFLNVKDTTALDLRLLLRSFTTTAPRVTTLTASSSYDYCSWSYELLLLELVNSDTLEYLQFEDLAGLDNFRTGKEKEVVNLVH</sequence>
<reference evidence="1" key="2">
    <citation type="submission" date="2020-06" db="EMBL/GenBank/DDBJ databases">
        <authorList>
            <person name="Sheffer M."/>
        </authorList>
    </citation>
    <scope>NUCLEOTIDE SEQUENCE</scope>
</reference>
<gene>
    <name evidence="1" type="ORF">HNY73_018929</name>
</gene>
<keyword evidence="2" id="KW-1185">Reference proteome</keyword>
<dbReference type="EMBL" id="JABXBU010002228">
    <property type="protein sequence ID" value="KAF8771519.1"/>
    <property type="molecule type" value="Genomic_DNA"/>
</dbReference>
<protein>
    <submittedName>
        <fullName evidence="1">Uncharacterized protein</fullName>
    </submittedName>
</protein>
<comment type="caution">
    <text evidence="1">The sequence shown here is derived from an EMBL/GenBank/DDBJ whole genome shotgun (WGS) entry which is preliminary data.</text>
</comment>